<feature type="region of interest" description="Disordered" evidence="1">
    <location>
        <begin position="1"/>
        <end position="21"/>
    </location>
</feature>
<protein>
    <submittedName>
        <fullName evidence="2">Genomic scaffold, ProqFM164S02</fullName>
    </submittedName>
</protein>
<name>W6QCC8_PENRF</name>
<dbReference type="EMBL" id="HG792016">
    <property type="protein sequence ID" value="CDM31824.1"/>
    <property type="molecule type" value="Genomic_DNA"/>
</dbReference>
<dbReference type="Proteomes" id="UP000030686">
    <property type="component" value="Unassembled WGS sequence"/>
</dbReference>
<evidence type="ECO:0000313" key="3">
    <source>
        <dbReference type="Proteomes" id="UP000030686"/>
    </source>
</evidence>
<accession>W6QCC8</accession>
<sequence length="107" mass="12145">MRAHRLAHDFPHNRSRSRIPSSSRVRIFSAYPRGQRQHHPRGEIRETCLSGFHERIQHHTHELVPAPAPGPGPGLTGYGTERGRFALRPGLYTGKARHVHLEDPRPA</sequence>
<feature type="compositionally biased region" description="Basic and acidic residues" evidence="1">
    <location>
        <begin position="1"/>
        <end position="12"/>
    </location>
</feature>
<organism evidence="2 3">
    <name type="scientific">Penicillium roqueforti (strain FM164)</name>
    <dbReference type="NCBI Taxonomy" id="1365484"/>
    <lineage>
        <taxon>Eukaryota</taxon>
        <taxon>Fungi</taxon>
        <taxon>Dikarya</taxon>
        <taxon>Ascomycota</taxon>
        <taxon>Pezizomycotina</taxon>
        <taxon>Eurotiomycetes</taxon>
        <taxon>Eurotiomycetidae</taxon>
        <taxon>Eurotiales</taxon>
        <taxon>Aspergillaceae</taxon>
        <taxon>Penicillium</taxon>
    </lineage>
</organism>
<evidence type="ECO:0000313" key="2">
    <source>
        <dbReference type="EMBL" id="CDM31824.1"/>
    </source>
</evidence>
<gene>
    <name evidence="2" type="ORF">PROQFM164_S02g001975</name>
</gene>
<evidence type="ECO:0000256" key="1">
    <source>
        <dbReference type="SAM" id="MobiDB-lite"/>
    </source>
</evidence>
<feature type="region of interest" description="Disordered" evidence="1">
    <location>
        <begin position="61"/>
        <end position="82"/>
    </location>
</feature>
<reference evidence="2" key="1">
    <citation type="journal article" date="2014" name="Nat. Commun.">
        <title>Multiple recent horizontal transfers of a large genomic region in cheese making fungi.</title>
        <authorList>
            <person name="Cheeseman K."/>
            <person name="Ropars J."/>
            <person name="Renault P."/>
            <person name="Dupont J."/>
            <person name="Gouzy J."/>
            <person name="Branca A."/>
            <person name="Abraham A.L."/>
            <person name="Ceppi M."/>
            <person name="Conseiller E."/>
            <person name="Debuchy R."/>
            <person name="Malagnac F."/>
            <person name="Goarin A."/>
            <person name="Silar P."/>
            <person name="Lacoste S."/>
            <person name="Sallet E."/>
            <person name="Bensimon A."/>
            <person name="Giraud T."/>
            <person name="Brygoo Y."/>
        </authorList>
    </citation>
    <scope>NUCLEOTIDE SEQUENCE [LARGE SCALE GENOMIC DNA]</scope>
    <source>
        <strain evidence="2">FM164</strain>
    </source>
</reference>
<dbReference type="AlphaFoldDB" id="W6QCC8"/>
<keyword evidence="3" id="KW-1185">Reference proteome</keyword>
<proteinExistence type="predicted"/>